<dbReference type="eggNOG" id="COG0624">
    <property type="taxonomic scope" value="Bacteria"/>
</dbReference>
<evidence type="ECO:0000256" key="7">
    <source>
        <dbReference type="ARBA" id="ARBA00022801"/>
    </source>
</evidence>
<accession>F3KYU4</accession>
<dbReference type="GO" id="GO:0008777">
    <property type="term" value="F:acetylornithine deacetylase activity"/>
    <property type="evidence" value="ECO:0007669"/>
    <property type="project" value="TreeGrafter"/>
</dbReference>
<dbReference type="GO" id="GO:0006526">
    <property type="term" value="P:L-arginine biosynthetic process"/>
    <property type="evidence" value="ECO:0007669"/>
    <property type="project" value="UniProtKB-KW"/>
</dbReference>
<dbReference type="FunFam" id="3.30.70.360:FF:000003">
    <property type="entry name" value="Acetylornithine deacetylase"/>
    <property type="match status" value="1"/>
</dbReference>
<evidence type="ECO:0000256" key="2">
    <source>
        <dbReference type="ARBA" id="ARBA00005691"/>
    </source>
</evidence>
<name>F3KYU4_9GAMM</name>
<dbReference type="InterPro" id="IPR036264">
    <property type="entry name" value="Bact_exopeptidase_dim_dom"/>
</dbReference>
<dbReference type="EMBL" id="AEIG01000006">
    <property type="protein sequence ID" value="EGG30767.1"/>
    <property type="molecule type" value="Genomic_DNA"/>
</dbReference>
<dbReference type="SUPFAM" id="SSF55031">
    <property type="entry name" value="Bacterial exopeptidase dimerisation domain"/>
    <property type="match status" value="1"/>
</dbReference>
<dbReference type="GO" id="GO:0005737">
    <property type="term" value="C:cytoplasm"/>
    <property type="evidence" value="ECO:0007669"/>
    <property type="project" value="UniProtKB-SubCell"/>
</dbReference>
<comment type="similarity">
    <text evidence="2">Belongs to the peptidase M20A family. ArgE subfamily.</text>
</comment>
<evidence type="ECO:0000313" key="12">
    <source>
        <dbReference type="Proteomes" id="UP000005615"/>
    </source>
</evidence>
<reference evidence="11 12" key="1">
    <citation type="journal article" date="2011" name="J. Bacteriol.">
        <title>Genome sequence of strain IMCC3088, a proteorhodopsin-containing marine bacterium belonging to the OM60/NOR5 clade.</title>
        <authorList>
            <person name="Jang Y."/>
            <person name="Oh H.M."/>
            <person name="Kang I."/>
            <person name="Lee K."/>
            <person name="Yang S.J."/>
            <person name="Cho J.C."/>
        </authorList>
    </citation>
    <scope>NUCLEOTIDE SEQUENCE [LARGE SCALE GENOMIC DNA]</scope>
    <source>
        <strain evidence="11 12">IMCC3088</strain>
    </source>
</reference>
<dbReference type="NCBIfam" id="TIGR01892">
    <property type="entry name" value="AcOrn-deacetyl"/>
    <property type="match status" value="1"/>
</dbReference>
<keyword evidence="3" id="KW-0963">Cytoplasm</keyword>
<evidence type="ECO:0000313" key="11">
    <source>
        <dbReference type="EMBL" id="EGG30767.1"/>
    </source>
</evidence>
<keyword evidence="4" id="KW-0055">Arginine biosynthesis</keyword>
<evidence type="ECO:0000259" key="10">
    <source>
        <dbReference type="Pfam" id="PF07687"/>
    </source>
</evidence>
<keyword evidence="6" id="KW-0479">Metal-binding</keyword>
<dbReference type="STRING" id="2518989.IMCC3088_2348"/>
<dbReference type="InterPro" id="IPR050072">
    <property type="entry name" value="Peptidase_M20A"/>
</dbReference>
<sequence>MAKACADHRLITHQLKELIATSSVSSTDPSWDQGNLPVIERLADFAQAAGFSTEIQIVDADASKANLIATKGSGIGGLVLAGHSDTVPFDEGRWQTNPLQVHEQDQRFYGLGTSDMKGFFPLAFAAAAQFDSSSLNAPLTLIATADEESTMNGAKALLKSQIHQADGVIIGEPTNLKPIRMHKGMLMSRIVVRGHSGHSSNPALGNNAIDGMHRLITGLMALRLELQAEQNLAFEVPYTTLNLGHIHGGDSPNRICAHSELQFDLRIIPGLKTDLITAKIQSLCQQESEFSGLNVLWEPLMDPVPPFEEGADSALVRLAESLTDAKAASALFATEAGFFKALGAQAIVMGPGSIDLAHQPNEYLAFDQINPCITLLSNAIKHYCL</sequence>
<keyword evidence="8" id="KW-0862">Zinc</keyword>
<evidence type="ECO:0000256" key="8">
    <source>
        <dbReference type="ARBA" id="ARBA00022833"/>
    </source>
</evidence>
<dbReference type="NCBIfam" id="NF003474">
    <property type="entry name" value="PRK05111.1"/>
    <property type="match status" value="1"/>
</dbReference>
<dbReference type="InterPro" id="IPR002933">
    <property type="entry name" value="Peptidase_M20"/>
</dbReference>
<dbReference type="AlphaFoldDB" id="F3KYU4"/>
<gene>
    <name evidence="11" type="ORF">IMCC3088_2348</name>
</gene>
<dbReference type="PANTHER" id="PTHR43808:SF1">
    <property type="entry name" value="ACETYLORNITHINE DEACETYLASE"/>
    <property type="match status" value="1"/>
</dbReference>
<dbReference type="Proteomes" id="UP000005615">
    <property type="component" value="Unassembled WGS sequence"/>
</dbReference>
<keyword evidence="9" id="KW-0170">Cobalt</keyword>
<evidence type="ECO:0000256" key="1">
    <source>
        <dbReference type="ARBA" id="ARBA00004496"/>
    </source>
</evidence>
<dbReference type="GO" id="GO:0046872">
    <property type="term" value="F:metal ion binding"/>
    <property type="evidence" value="ECO:0007669"/>
    <property type="project" value="UniProtKB-KW"/>
</dbReference>
<dbReference type="Pfam" id="PF01546">
    <property type="entry name" value="Peptidase_M20"/>
    <property type="match status" value="1"/>
</dbReference>
<dbReference type="CDD" id="cd03894">
    <property type="entry name" value="M20_ArgE"/>
    <property type="match status" value="1"/>
</dbReference>
<organism evidence="11 12">
    <name type="scientific">Aequoribacter fuscus</name>
    <dbReference type="NCBI Taxonomy" id="2518989"/>
    <lineage>
        <taxon>Bacteria</taxon>
        <taxon>Pseudomonadati</taxon>
        <taxon>Pseudomonadota</taxon>
        <taxon>Gammaproteobacteria</taxon>
        <taxon>Cellvibrionales</taxon>
        <taxon>Halieaceae</taxon>
        <taxon>Aequoribacter</taxon>
    </lineage>
</organism>
<dbReference type="InterPro" id="IPR010169">
    <property type="entry name" value="AcOrn-deacetyl"/>
</dbReference>
<feature type="domain" description="Peptidase M20 dimerisation" evidence="10">
    <location>
        <begin position="181"/>
        <end position="287"/>
    </location>
</feature>
<keyword evidence="5" id="KW-0028">Amino-acid biosynthesis</keyword>
<dbReference type="SUPFAM" id="SSF53187">
    <property type="entry name" value="Zn-dependent exopeptidases"/>
    <property type="match status" value="1"/>
</dbReference>
<dbReference type="RefSeq" id="WP_009574576.1">
    <property type="nucleotide sequence ID" value="NZ_AEIG01000006.1"/>
</dbReference>
<evidence type="ECO:0000256" key="3">
    <source>
        <dbReference type="ARBA" id="ARBA00022490"/>
    </source>
</evidence>
<protein>
    <submittedName>
        <fullName evidence="11">Acetylornithine deacetylase</fullName>
    </submittedName>
</protein>
<evidence type="ECO:0000256" key="5">
    <source>
        <dbReference type="ARBA" id="ARBA00022605"/>
    </source>
</evidence>
<keyword evidence="12" id="KW-1185">Reference proteome</keyword>
<dbReference type="Pfam" id="PF07687">
    <property type="entry name" value="M20_dimer"/>
    <property type="match status" value="1"/>
</dbReference>
<proteinExistence type="inferred from homology"/>
<comment type="subcellular location">
    <subcellularLocation>
        <location evidence="1">Cytoplasm</location>
    </subcellularLocation>
</comment>
<evidence type="ECO:0000256" key="6">
    <source>
        <dbReference type="ARBA" id="ARBA00022723"/>
    </source>
</evidence>
<dbReference type="PANTHER" id="PTHR43808">
    <property type="entry name" value="ACETYLORNITHINE DEACETYLASE"/>
    <property type="match status" value="1"/>
</dbReference>
<dbReference type="Gene3D" id="3.40.630.10">
    <property type="entry name" value="Zn peptidases"/>
    <property type="match status" value="1"/>
</dbReference>
<dbReference type="InterPro" id="IPR011650">
    <property type="entry name" value="Peptidase_M20_dimer"/>
</dbReference>
<evidence type="ECO:0000256" key="4">
    <source>
        <dbReference type="ARBA" id="ARBA00022571"/>
    </source>
</evidence>
<comment type="caution">
    <text evidence="11">The sequence shown here is derived from an EMBL/GenBank/DDBJ whole genome shotgun (WGS) entry which is preliminary data.</text>
</comment>
<keyword evidence="7" id="KW-0378">Hydrolase</keyword>
<dbReference type="Gene3D" id="3.30.70.360">
    <property type="match status" value="1"/>
</dbReference>
<evidence type="ECO:0000256" key="9">
    <source>
        <dbReference type="ARBA" id="ARBA00023285"/>
    </source>
</evidence>